<dbReference type="Gene3D" id="3.30.370.10">
    <property type="entry name" value="Barstar-like"/>
    <property type="match status" value="1"/>
</dbReference>
<evidence type="ECO:0000313" key="1">
    <source>
        <dbReference type="EMBL" id="MFD0991012.1"/>
    </source>
</evidence>
<reference evidence="2" key="1">
    <citation type="journal article" date="2019" name="Int. J. Syst. Evol. Microbiol.">
        <title>The Global Catalogue of Microorganisms (GCM) 10K type strain sequencing project: providing services to taxonomists for standard genome sequencing and annotation.</title>
        <authorList>
            <consortium name="The Broad Institute Genomics Platform"/>
            <consortium name="The Broad Institute Genome Sequencing Center for Infectious Disease"/>
            <person name="Wu L."/>
            <person name="Ma J."/>
        </authorList>
    </citation>
    <scope>NUCLEOTIDE SEQUENCE [LARGE SCALE GENOMIC DNA]</scope>
    <source>
        <strain evidence="2">CCUG 62414</strain>
    </source>
</reference>
<dbReference type="RefSeq" id="WP_379926677.1">
    <property type="nucleotide sequence ID" value="NZ_JBHTJI010000027.1"/>
</dbReference>
<protein>
    <submittedName>
        <fullName evidence="1">Uncharacterized protein</fullName>
    </submittedName>
</protein>
<sequence>MRTLEIHGQEFDSLEGFYKSLESCLIAGECPWGQNLDSLDEIVSCNFNYSDNNENDVNCIIWTDFQKSKAEIKDKRGDKTVIEIIEEIFNSNEMIEFIKK</sequence>
<keyword evidence="2" id="KW-1185">Reference proteome</keyword>
<gene>
    <name evidence="1" type="ORF">ACFQ1R_12965</name>
</gene>
<dbReference type="Proteomes" id="UP001597061">
    <property type="component" value="Unassembled WGS sequence"/>
</dbReference>
<accession>A0ABW3JKQ2</accession>
<dbReference type="InterPro" id="IPR035905">
    <property type="entry name" value="Barstar-like_sf"/>
</dbReference>
<name>A0ABW3JKQ2_9FLAO</name>
<proteinExistence type="predicted"/>
<comment type="caution">
    <text evidence="1">The sequence shown here is derived from an EMBL/GenBank/DDBJ whole genome shotgun (WGS) entry which is preliminary data.</text>
</comment>
<organism evidence="1 2">
    <name type="scientific">Mariniflexile jejuense</name>
    <dbReference type="NCBI Taxonomy" id="1173582"/>
    <lineage>
        <taxon>Bacteria</taxon>
        <taxon>Pseudomonadati</taxon>
        <taxon>Bacteroidota</taxon>
        <taxon>Flavobacteriia</taxon>
        <taxon>Flavobacteriales</taxon>
        <taxon>Flavobacteriaceae</taxon>
        <taxon>Mariniflexile</taxon>
    </lineage>
</organism>
<dbReference type="EMBL" id="JBHTJI010000027">
    <property type="protein sequence ID" value="MFD0991012.1"/>
    <property type="molecule type" value="Genomic_DNA"/>
</dbReference>
<evidence type="ECO:0000313" key="2">
    <source>
        <dbReference type="Proteomes" id="UP001597061"/>
    </source>
</evidence>
<dbReference type="SUPFAM" id="SSF52038">
    <property type="entry name" value="Barstar-related"/>
    <property type="match status" value="1"/>
</dbReference>